<feature type="compositionally biased region" description="Basic and acidic residues" evidence="1">
    <location>
        <begin position="85"/>
        <end position="95"/>
    </location>
</feature>
<evidence type="ECO:0000313" key="2">
    <source>
        <dbReference type="EMBL" id="KJR81743.1"/>
    </source>
</evidence>
<feature type="region of interest" description="Disordered" evidence="1">
    <location>
        <begin position="25"/>
        <end position="106"/>
    </location>
</feature>
<accession>A0A0F2LWB0</accession>
<dbReference type="Proteomes" id="UP000033710">
    <property type="component" value="Unassembled WGS sequence"/>
</dbReference>
<proteinExistence type="predicted"/>
<protein>
    <submittedName>
        <fullName evidence="2">Uncharacterized protein</fullName>
    </submittedName>
</protein>
<dbReference type="RefSeq" id="XP_016584419.1">
    <property type="nucleotide sequence ID" value="XM_016736803.1"/>
</dbReference>
<feature type="compositionally biased region" description="Low complexity" evidence="1">
    <location>
        <begin position="70"/>
        <end position="81"/>
    </location>
</feature>
<evidence type="ECO:0000256" key="1">
    <source>
        <dbReference type="SAM" id="MobiDB-lite"/>
    </source>
</evidence>
<dbReference type="GeneID" id="27672080"/>
<reference evidence="2 3" key="2">
    <citation type="journal article" date="2015" name="Eukaryot. Cell">
        <title>Asexual propagation of a virulent clone complex in a human and feline outbreak of sporotrichosis.</title>
        <authorList>
            <person name="Teixeira Mde M."/>
            <person name="Rodrigues A.M."/>
            <person name="Tsui C.K."/>
            <person name="de Almeida L.G."/>
            <person name="Van Diepeningen A.D."/>
            <person name="van den Ende B.G."/>
            <person name="Fernandes G.F."/>
            <person name="Kano R."/>
            <person name="Hamelin R.C."/>
            <person name="Lopes-Bezerra L.M."/>
            <person name="Vasconcelos A.T."/>
            <person name="de Hoog S."/>
            <person name="de Camargo Z.P."/>
            <person name="Felipe M.S."/>
        </authorList>
    </citation>
    <scope>NUCLEOTIDE SEQUENCE [LARGE SCALE GENOMIC DNA]</scope>
    <source>
        <strain evidence="2 3">1099-18</strain>
    </source>
</reference>
<reference evidence="2 3" key="1">
    <citation type="journal article" date="2014" name="BMC Genomics">
        <title>Comparative genomics of the major fungal agents of human and animal Sporotrichosis: Sporothrix schenckii and Sporothrix brasiliensis.</title>
        <authorList>
            <person name="Teixeira M.M."/>
            <person name="de Almeida L.G."/>
            <person name="Kubitschek-Barreira P."/>
            <person name="Alves F.L."/>
            <person name="Kioshima E.S."/>
            <person name="Abadio A.K."/>
            <person name="Fernandes L."/>
            <person name="Derengowski L.S."/>
            <person name="Ferreira K.S."/>
            <person name="Souza R.C."/>
            <person name="Ruiz J.C."/>
            <person name="de Andrade N.C."/>
            <person name="Paes H.C."/>
            <person name="Nicola A.M."/>
            <person name="Albuquerque P."/>
            <person name="Gerber A.L."/>
            <person name="Martins V.P."/>
            <person name="Peconick L.D."/>
            <person name="Neto A.V."/>
            <person name="Chaucanez C.B."/>
            <person name="Silva P.A."/>
            <person name="Cunha O.L."/>
            <person name="de Oliveira F.F."/>
            <person name="dos Santos T.C."/>
            <person name="Barros A.L."/>
            <person name="Soares M.A."/>
            <person name="de Oliveira L.M."/>
            <person name="Marini M.M."/>
            <person name="Villalobos-Duno H."/>
            <person name="Cunha M.M."/>
            <person name="de Hoog S."/>
            <person name="da Silveira J.F."/>
            <person name="Henrissat B."/>
            <person name="Nino-Vega G.A."/>
            <person name="Cisalpino P.S."/>
            <person name="Mora-Montes H.M."/>
            <person name="Almeida S.R."/>
            <person name="Stajich J.E."/>
            <person name="Lopes-Bezerra L.M."/>
            <person name="Vasconcelos A.T."/>
            <person name="Felipe M.S."/>
        </authorList>
    </citation>
    <scope>NUCLEOTIDE SEQUENCE [LARGE SCALE GENOMIC DNA]</scope>
    <source>
        <strain evidence="2 3">1099-18</strain>
    </source>
</reference>
<dbReference type="AlphaFoldDB" id="A0A0F2LWB0"/>
<dbReference type="EMBL" id="AXCR01000011">
    <property type="protein sequence ID" value="KJR81743.1"/>
    <property type="molecule type" value="Genomic_DNA"/>
</dbReference>
<dbReference type="VEuPathDB" id="FungiDB:SPSK_10350"/>
<name>A0A0F2LWB0_SPOSC</name>
<dbReference type="KEGG" id="ssck:SPSK_10350"/>
<organism evidence="2 3">
    <name type="scientific">Sporothrix schenckii 1099-18</name>
    <dbReference type="NCBI Taxonomy" id="1397361"/>
    <lineage>
        <taxon>Eukaryota</taxon>
        <taxon>Fungi</taxon>
        <taxon>Dikarya</taxon>
        <taxon>Ascomycota</taxon>
        <taxon>Pezizomycotina</taxon>
        <taxon>Sordariomycetes</taxon>
        <taxon>Sordariomycetidae</taxon>
        <taxon>Ophiostomatales</taxon>
        <taxon>Ophiostomataceae</taxon>
        <taxon>Sporothrix</taxon>
    </lineage>
</organism>
<evidence type="ECO:0000313" key="3">
    <source>
        <dbReference type="Proteomes" id="UP000033710"/>
    </source>
</evidence>
<comment type="caution">
    <text evidence="2">The sequence shown here is derived from an EMBL/GenBank/DDBJ whole genome shotgun (WGS) entry which is preliminary data.</text>
</comment>
<sequence length="144" mass="15636">MSPSDIFGAVIGPARLRITGEFVAGHEYGPRNTTHKKSKPPRQLFFSANDSDHKAGQPPYPSLHADRRSLATSLSSKSAEAAEAEDNKSKQDQTGRSKQCGLRLQQRPVPILRMQPILLPYFGRAVFGCGLAQRGGGQLGRPDP</sequence>
<gene>
    <name evidence="2" type="ORF">SPSK_10350</name>
</gene>